<dbReference type="GO" id="GO:0016020">
    <property type="term" value="C:membrane"/>
    <property type="evidence" value="ECO:0007669"/>
    <property type="project" value="UniProtKB-SubCell"/>
</dbReference>
<evidence type="ECO:0000256" key="5">
    <source>
        <dbReference type="SAM" id="MobiDB-lite"/>
    </source>
</evidence>
<accession>A0A9W8A2S1</accession>
<dbReference type="InterPro" id="IPR052430">
    <property type="entry name" value="IVT-Associated"/>
</dbReference>
<dbReference type="InterPro" id="IPR023244">
    <property type="entry name" value="Brefeldin_A-sensitivity_4"/>
</dbReference>
<feature type="transmembrane region" description="Helical" evidence="6">
    <location>
        <begin position="822"/>
        <end position="837"/>
    </location>
</feature>
<feature type="compositionally biased region" description="Basic and acidic residues" evidence="5">
    <location>
        <begin position="672"/>
        <end position="684"/>
    </location>
</feature>
<feature type="compositionally biased region" description="Basic and acidic residues" evidence="5">
    <location>
        <begin position="230"/>
        <end position="244"/>
    </location>
</feature>
<keyword evidence="9" id="KW-1185">Reference proteome</keyword>
<dbReference type="Proteomes" id="UP001150538">
    <property type="component" value="Unassembled WGS sequence"/>
</dbReference>
<feature type="region of interest" description="Disordered" evidence="5">
    <location>
        <begin position="216"/>
        <end position="307"/>
    </location>
</feature>
<evidence type="ECO:0000256" key="3">
    <source>
        <dbReference type="ARBA" id="ARBA00022989"/>
    </source>
</evidence>
<evidence type="ECO:0000256" key="1">
    <source>
        <dbReference type="ARBA" id="ARBA00004141"/>
    </source>
</evidence>
<evidence type="ECO:0000313" key="9">
    <source>
        <dbReference type="Proteomes" id="UP001150538"/>
    </source>
</evidence>
<feature type="transmembrane region" description="Helical" evidence="6">
    <location>
        <begin position="870"/>
        <end position="888"/>
    </location>
</feature>
<comment type="caution">
    <text evidence="8">The sequence shown here is derived from an EMBL/GenBank/DDBJ whole genome shotgun (WGS) entry which is preliminary data.</text>
</comment>
<reference evidence="8" key="1">
    <citation type="submission" date="2022-07" db="EMBL/GenBank/DDBJ databases">
        <title>Phylogenomic reconstructions and comparative analyses of Kickxellomycotina fungi.</title>
        <authorList>
            <person name="Reynolds N.K."/>
            <person name="Stajich J.E."/>
            <person name="Barry K."/>
            <person name="Grigoriev I.V."/>
            <person name="Crous P."/>
            <person name="Smith M.E."/>
        </authorList>
    </citation>
    <scope>NUCLEOTIDE SEQUENCE</scope>
    <source>
        <strain evidence="8">NBRC 100468</strain>
    </source>
</reference>
<evidence type="ECO:0000256" key="4">
    <source>
        <dbReference type="ARBA" id="ARBA00023136"/>
    </source>
</evidence>
<evidence type="ECO:0000256" key="6">
    <source>
        <dbReference type="SAM" id="Phobius"/>
    </source>
</evidence>
<dbReference type="PANTHER" id="PTHR47804:SF3">
    <property type="entry name" value="PROTEIN BRE4"/>
    <property type="match status" value="1"/>
</dbReference>
<feature type="region of interest" description="Disordered" evidence="5">
    <location>
        <begin position="631"/>
        <end position="725"/>
    </location>
</feature>
<keyword evidence="2 6" id="KW-0812">Transmembrane</keyword>
<feature type="transmembrane region" description="Helical" evidence="6">
    <location>
        <begin position="900"/>
        <end position="922"/>
    </location>
</feature>
<organism evidence="8 9">
    <name type="scientific">Mycoemilia scoparia</name>
    <dbReference type="NCBI Taxonomy" id="417184"/>
    <lineage>
        <taxon>Eukaryota</taxon>
        <taxon>Fungi</taxon>
        <taxon>Fungi incertae sedis</taxon>
        <taxon>Zoopagomycota</taxon>
        <taxon>Kickxellomycotina</taxon>
        <taxon>Kickxellomycetes</taxon>
        <taxon>Kickxellales</taxon>
        <taxon>Kickxellaceae</taxon>
        <taxon>Mycoemilia</taxon>
    </lineage>
</organism>
<dbReference type="PANTHER" id="PTHR47804">
    <property type="entry name" value="60S RIBOSOMAL PROTEIN L19"/>
    <property type="match status" value="1"/>
</dbReference>
<feature type="domain" description="Integral membrane bound transporter" evidence="7">
    <location>
        <begin position="791"/>
        <end position="917"/>
    </location>
</feature>
<dbReference type="OrthoDB" id="5597469at2759"/>
<feature type="transmembrane region" description="Helical" evidence="6">
    <location>
        <begin position="844"/>
        <end position="864"/>
    </location>
</feature>
<evidence type="ECO:0000259" key="7">
    <source>
        <dbReference type="Pfam" id="PF13515"/>
    </source>
</evidence>
<evidence type="ECO:0000256" key="2">
    <source>
        <dbReference type="ARBA" id="ARBA00022692"/>
    </source>
</evidence>
<feature type="region of interest" description="Disordered" evidence="5">
    <location>
        <begin position="1163"/>
        <end position="1211"/>
    </location>
</feature>
<keyword evidence="3 6" id="KW-1133">Transmembrane helix</keyword>
<gene>
    <name evidence="8" type="ORF">H4219_002655</name>
</gene>
<dbReference type="EMBL" id="JANBPU010000047">
    <property type="protein sequence ID" value="KAJ1918374.1"/>
    <property type="molecule type" value="Genomic_DNA"/>
</dbReference>
<proteinExistence type="predicted"/>
<comment type="subcellular location">
    <subcellularLocation>
        <location evidence="1">Membrane</location>
        <topology evidence="1">Multi-pass membrane protein</topology>
    </subcellularLocation>
</comment>
<dbReference type="PRINTS" id="PR02047">
    <property type="entry name" value="BREFELDNASP4"/>
</dbReference>
<feature type="compositionally biased region" description="Gly residues" evidence="5">
    <location>
        <begin position="1182"/>
        <end position="1195"/>
    </location>
</feature>
<keyword evidence="4 6" id="KW-0472">Membrane</keyword>
<name>A0A9W8A2S1_9FUNG</name>
<sequence length="1302" mass="146828">MQAFLLFSNLTIYRDTREFTLNNLPKAVASLFLGTGIALFWNMIVPDTSSRILENSMKKTLGVFLDGMNQYKECLDRLSENDWPEPDSFDDASKNIRSELESLGSAIGNARYEISLSRYSPKDYKLIFKHMSTMSTSFSGICLPFFIGRGFMQIDASIGGYADEQNVSLSPKLAPSHKSAVSFRDDIPKDGSGSKSFTGFLDSSSVHSLRQLILSRRHHKSKTQPMHTRFHSEEPESHVDEEPASHTAPPTSSQGSKDSQSTSSSDISIGALFITPSREKGSASKSDSPNRGRESSESSGSSSSEKQKRHFPCILYIQPPPEILDSQPSASHLEIENLLLESIPRMDKLLKITIDSINVARDEFNEVRSRNPLVILQVIAFDLFRNVFGTPEFLHKWSFFSRKSPRDSTDDGYFGPEGLFESHNLEQFLSRDVHGSQFINTGIYATSTRGLSYVPTSSRHININIARTRSRGRLDYMTSLERLKLARIKLKNEIITFEKTTGFFIGELLRHQSRVDMQTYECLTIFHSLNFSLRENAKSVLKFLELEIKLQLKREDTWKVWFPLRKSKIFRKKTDLRTHREHEELRERENIHGILSDDEEYEQYLGQNTEEDKGRGGGRRESFFRNIGTKAYRQVTGRQGDSPPLQTPPIISLSNTKGWTEIIESPSLNDGSENHNQEKEKSQEENANMIKAQRSGNKEKGGNTEGLRNRGRPPSSIRNPSTLSIPSDTEPRAAYKLITRIYLKTTVVMYKFLLYFDEWLARDETKYSIKYTVAIMVWAIWAYLEFSRGYYQRHRGNILLLATSTVLNQSAGASLFLGIDRILATIVGAGWAVISYLSSNQGELYGVAFVFLAIFAVPAQYVAIYVPDHASAIPSLYVAFISVFYGTISRTSVLPILQAALGRFICNLIGVVFAIIVSWWIWTFRSRTHAHQLLAEMFDYIGAMLAQLHSMQIAGHEYEETFQRSLAELDRVSERMLVSIAEVKGAISNAEKEPSLHGSFDTDLHLDLVKYMEMERESILNAANAAKYVRAEMTRIEVRSTGRLRRDLLASVLVYSHLMAGSLRSGHPLPPYLPDVRQARLRLTNVARKLWLATGNEANINHSSLRIWALATWQISVLQKNVGDIVSAIVGVERYHEIDFDEEIINRAETVMDLSNLASVQTFQSHESPSPSPFASPLISPTGGGGGGGGSGAGGYFEQTPRRSGYDTSRAGRHIDPFYHHQNIPESVTTPTLDSFNCGVESWYYRVGHDFSTYNLTGRTRALSVIGTRRPLTLSNIFPSHLPSVHAGSLSIRSHFRQRRKR</sequence>
<dbReference type="InterPro" id="IPR049453">
    <property type="entry name" value="Memb_transporter_dom"/>
</dbReference>
<dbReference type="Pfam" id="PF13515">
    <property type="entry name" value="FUSC_2"/>
    <property type="match status" value="1"/>
</dbReference>
<evidence type="ECO:0000313" key="8">
    <source>
        <dbReference type="EMBL" id="KAJ1918374.1"/>
    </source>
</evidence>
<feature type="compositionally biased region" description="Basic and acidic residues" evidence="5">
    <location>
        <begin position="277"/>
        <end position="296"/>
    </location>
</feature>
<feature type="compositionally biased region" description="Low complexity" evidence="5">
    <location>
        <begin position="251"/>
        <end position="270"/>
    </location>
</feature>
<protein>
    <recommendedName>
        <fullName evidence="7">Integral membrane bound transporter domain-containing protein</fullName>
    </recommendedName>
</protein>
<feature type="compositionally biased region" description="Polar residues" evidence="5">
    <location>
        <begin position="716"/>
        <end position="725"/>
    </location>
</feature>